<dbReference type="Proteomes" id="UP000430975">
    <property type="component" value="Unassembled WGS sequence"/>
</dbReference>
<evidence type="ECO:0000259" key="1">
    <source>
        <dbReference type="Pfam" id="PF09084"/>
    </source>
</evidence>
<name>A0A6I2GVD7_9LACT</name>
<accession>A0A6I2GVD7</accession>
<evidence type="ECO:0000313" key="2">
    <source>
        <dbReference type="EMBL" id="MRI81669.1"/>
    </source>
</evidence>
<dbReference type="InterPro" id="IPR015168">
    <property type="entry name" value="SsuA/THI5"/>
</dbReference>
<dbReference type="Pfam" id="PF09084">
    <property type="entry name" value="NMT1"/>
    <property type="match status" value="1"/>
</dbReference>
<protein>
    <recommendedName>
        <fullName evidence="1">SsuA/THI5-like domain-containing protein</fullName>
    </recommendedName>
</protein>
<dbReference type="AlphaFoldDB" id="A0A6I2GVD7"/>
<keyword evidence="4" id="KW-1185">Reference proteome</keyword>
<evidence type="ECO:0000313" key="3">
    <source>
        <dbReference type="EMBL" id="MRI84293.1"/>
    </source>
</evidence>
<dbReference type="Gene3D" id="3.40.190.10">
    <property type="entry name" value="Periplasmic binding protein-like II"/>
    <property type="match status" value="2"/>
</dbReference>
<reference evidence="4 5" key="1">
    <citation type="submission" date="2019-11" db="EMBL/GenBank/DDBJ databases">
        <title>Characterisation of Fundicoccus ignavus gen. nov. sp. nov., a novel genus of the family Aerococcaceae isolated from bulk tank milk.</title>
        <authorList>
            <person name="Siebert A."/>
            <person name="Huptas C."/>
            <person name="Wenning M."/>
            <person name="Scherer S."/>
            <person name="Doll E.V."/>
        </authorList>
    </citation>
    <scope>NUCLEOTIDE SEQUENCE [LARGE SCALE GENOMIC DNA]</scope>
    <source>
        <strain evidence="2 5">DSM 109653</strain>
        <strain evidence="3 4">WS4759</strain>
    </source>
</reference>
<comment type="caution">
    <text evidence="3">The sequence shown here is derived from an EMBL/GenBank/DDBJ whole genome shotgun (WGS) entry which is preliminary data.</text>
</comment>
<proteinExistence type="predicted"/>
<dbReference type="RefSeq" id="WP_153861952.1">
    <property type="nucleotide sequence ID" value="NZ_WJQR01000005.1"/>
</dbReference>
<dbReference type="EMBL" id="WJQS01000001">
    <property type="protein sequence ID" value="MRI84293.1"/>
    <property type="molecule type" value="Genomic_DNA"/>
</dbReference>
<evidence type="ECO:0000313" key="5">
    <source>
        <dbReference type="Proteomes" id="UP000469870"/>
    </source>
</evidence>
<dbReference type="SUPFAM" id="SSF53850">
    <property type="entry name" value="Periplasmic binding protein-like II"/>
    <property type="match status" value="1"/>
</dbReference>
<gene>
    <name evidence="3" type="ORF">GIY09_00045</name>
    <name evidence="2" type="ORF">GIY11_06520</name>
</gene>
<evidence type="ECO:0000313" key="4">
    <source>
        <dbReference type="Proteomes" id="UP000430975"/>
    </source>
</evidence>
<feature type="domain" description="SsuA/THI5-like" evidence="1">
    <location>
        <begin position="46"/>
        <end position="238"/>
    </location>
</feature>
<dbReference type="EMBL" id="WJQR01000005">
    <property type="protein sequence ID" value="MRI81669.1"/>
    <property type="molecule type" value="Genomic_DNA"/>
</dbReference>
<dbReference type="Proteomes" id="UP000469870">
    <property type="component" value="Unassembled WGS sequence"/>
</dbReference>
<sequence length="309" mass="34046">MNKIIKGFMIAFLVSSSVLINGIKVQAQEERKETAVDLLVGVMPATDSAPIFWADEYGLFEEAGISVQVELFTNAMNQQSSAQTQQIDVYMASLVEFIIARENNTDAGAITTTTDGVFPIVVSPEYDGGEEVKIGLMEISVTNYIADLFLTDYVLDKQFIAEVPLRIQMLLAGELDMAVLPEPMATNAAAQGLDKILINESQDFSPNVMIFNQETLENDATIVAAFHEAYNAAVEAMKGQEDAVRALLIERLGLDAAIQDDIILPTYHLTRVPSEEYVEEARAWVETLLDQKISVTYDELVVKDYVSGD</sequence>
<organism evidence="3 4">
    <name type="scientific">Fundicoccus ignavus</name>
    <dbReference type="NCBI Taxonomy" id="2664442"/>
    <lineage>
        <taxon>Bacteria</taxon>
        <taxon>Bacillati</taxon>
        <taxon>Bacillota</taxon>
        <taxon>Bacilli</taxon>
        <taxon>Lactobacillales</taxon>
        <taxon>Aerococcaceae</taxon>
        <taxon>Fundicoccus</taxon>
    </lineage>
</organism>
<dbReference type="PANTHER" id="PTHR30024">
    <property type="entry name" value="ALIPHATIC SULFONATES-BINDING PROTEIN-RELATED"/>
    <property type="match status" value="1"/>
</dbReference>